<dbReference type="PANTHER" id="PTHR20883">
    <property type="entry name" value="PHYTANOYL-COA DIOXYGENASE DOMAIN CONTAINING 1"/>
    <property type="match status" value="1"/>
</dbReference>
<name>A0ABQ9E550_TEGGR</name>
<keyword evidence="3" id="KW-1185">Reference proteome</keyword>
<evidence type="ECO:0008006" key="4">
    <source>
        <dbReference type="Google" id="ProtNLM"/>
    </source>
</evidence>
<evidence type="ECO:0000313" key="3">
    <source>
        <dbReference type="Proteomes" id="UP001217089"/>
    </source>
</evidence>
<proteinExistence type="predicted"/>
<dbReference type="SUPFAM" id="SSF51197">
    <property type="entry name" value="Clavaminate synthase-like"/>
    <property type="match status" value="1"/>
</dbReference>
<sequence>MKRPDKHGKQPKLILWQHPGDDVTGMVARSEKIVNTTEEVILQLIEQIFIISYSNENKVFKLVFSDKDLFLLFTLQLLGGEVYHYHTKIVTKEPYVGGTFEWHQDYGYWYKYNCLFPDMLTVWIAIDNCQKSNGCLQVLRGSHKCGRIEHLIEAEQTCADSKRVKEIANRCELVHGELNPGDALFFHCNLLHSSGDNISENIRRAMVIAYNRASNDAGPHEKHPGYTKLYKVRKYKLILCERF</sequence>
<dbReference type="Proteomes" id="UP001217089">
    <property type="component" value="Unassembled WGS sequence"/>
</dbReference>
<dbReference type="EMBL" id="JARBDR010000919">
    <property type="protein sequence ID" value="KAJ8300546.1"/>
    <property type="molecule type" value="Genomic_DNA"/>
</dbReference>
<dbReference type="Gene3D" id="2.60.120.620">
    <property type="entry name" value="q2cbj1_9rhob like domain"/>
    <property type="match status" value="1"/>
</dbReference>
<dbReference type="PANTHER" id="PTHR20883:SF51">
    <property type="entry name" value="PHYTANOYL-COA HYDROXYLASE"/>
    <property type="match status" value="1"/>
</dbReference>
<dbReference type="InterPro" id="IPR008775">
    <property type="entry name" value="Phytyl_CoA_dOase-like"/>
</dbReference>
<accession>A0ABQ9E550</accession>
<protein>
    <recommendedName>
        <fullName evidence="4">Phytanoyl-CoA dioxygenase family protein</fullName>
    </recommendedName>
</protein>
<dbReference type="Pfam" id="PF05721">
    <property type="entry name" value="PhyH"/>
    <property type="match status" value="1"/>
</dbReference>
<evidence type="ECO:0000313" key="2">
    <source>
        <dbReference type="EMBL" id="KAJ8300546.1"/>
    </source>
</evidence>
<comment type="cofactor">
    <cofactor evidence="1">
        <name>Fe cation</name>
        <dbReference type="ChEBI" id="CHEBI:24875"/>
    </cofactor>
</comment>
<evidence type="ECO:0000256" key="1">
    <source>
        <dbReference type="ARBA" id="ARBA00001962"/>
    </source>
</evidence>
<comment type="caution">
    <text evidence="2">The sequence shown here is derived from an EMBL/GenBank/DDBJ whole genome shotgun (WGS) entry which is preliminary data.</text>
</comment>
<organism evidence="2 3">
    <name type="scientific">Tegillarca granosa</name>
    <name type="common">Malaysian cockle</name>
    <name type="synonym">Anadara granosa</name>
    <dbReference type="NCBI Taxonomy" id="220873"/>
    <lineage>
        <taxon>Eukaryota</taxon>
        <taxon>Metazoa</taxon>
        <taxon>Spiralia</taxon>
        <taxon>Lophotrochozoa</taxon>
        <taxon>Mollusca</taxon>
        <taxon>Bivalvia</taxon>
        <taxon>Autobranchia</taxon>
        <taxon>Pteriomorphia</taxon>
        <taxon>Arcoida</taxon>
        <taxon>Arcoidea</taxon>
        <taxon>Arcidae</taxon>
        <taxon>Tegillarca</taxon>
    </lineage>
</organism>
<reference evidence="2 3" key="1">
    <citation type="submission" date="2022-12" db="EMBL/GenBank/DDBJ databases">
        <title>Chromosome-level genome of Tegillarca granosa.</title>
        <authorList>
            <person name="Kim J."/>
        </authorList>
    </citation>
    <scope>NUCLEOTIDE SEQUENCE [LARGE SCALE GENOMIC DNA]</scope>
    <source>
        <strain evidence="2">Teg-2019</strain>
        <tissue evidence="2">Adductor muscle</tissue>
    </source>
</reference>
<gene>
    <name evidence="2" type="ORF">KUTeg_022065</name>
</gene>